<dbReference type="InterPro" id="IPR001584">
    <property type="entry name" value="Integrase_cat-core"/>
</dbReference>
<name>A0ABU5G8D2_9ACTO</name>
<gene>
    <name evidence="3" type="ORF">R6G86_07480</name>
</gene>
<organism evidence="3 4">
    <name type="scientific">Actinotignum urinale</name>
    <dbReference type="NCBI Taxonomy" id="190146"/>
    <lineage>
        <taxon>Bacteria</taxon>
        <taxon>Bacillati</taxon>
        <taxon>Actinomycetota</taxon>
        <taxon>Actinomycetes</taxon>
        <taxon>Actinomycetales</taxon>
        <taxon>Actinomycetaceae</taxon>
        <taxon>Actinotignum</taxon>
    </lineage>
</organism>
<dbReference type="Pfam" id="PF13276">
    <property type="entry name" value="HTH_21"/>
    <property type="match status" value="1"/>
</dbReference>
<accession>A0ABU5G8D2</accession>
<dbReference type="InterPro" id="IPR010332">
    <property type="entry name" value="ATPase_terminase-su_N"/>
</dbReference>
<evidence type="ECO:0000256" key="1">
    <source>
        <dbReference type="ARBA" id="ARBA00002286"/>
    </source>
</evidence>
<proteinExistence type="predicted"/>
<evidence type="ECO:0000313" key="3">
    <source>
        <dbReference type="EMBL" id="MDY5133578.1"/>
    </source>
</evidence>
<dbReference type="RefSeq" id="WP_320755473.1">
    <property type="nucleotide sequence ID" value="NZ_JAWNGA010000014.1"/>
</dbReference>
<dbReference type="InterPro" id="IPR012337">
    <property type="entry name" value="RNaseH-like_sf"/>
</dbReference>
<feature type="domain" description="Integrase catalytic" evidence="2">
    <location>
        <begin position="325"/>
        <end position="487"/>
    </location>
</feature>
<dbReference type="Pfam" id="PF06056">
    <property type="entry name" value="Terminase_5"/>
    <property type="match status" value="1"/>
</dbReference>
<evidence type="ECO:0000313" key="4">
    <source>
        <dbReference type="Proteomes" id="UP001275049"/>
    </source>
</evidence>
<dbReference type="PANTHER" id="PTHR46889:SF4">
    <property type="entry name" value="TRANSPOSASE INSO FOR INSERTION SEQUENCE ELEMENT IS911B-RELATED"/>
    <property type="match status" value="1"/>
</dbReference>
<dbReference type="Pfam" id="PF00665">
    <property type="entry name" value="rve"/>
    <property type="match status" value="1"/>
</dbReference>
<dbReference type="InterPro" id="IPR050900">
    <property type="entry name" value="Transposase_IS3/IS150/IS904"/>
</dbReference>
<dbReference type="SUPFAM" id="SSF53098">
    <property type="entry name" value="Ribonuclease H-like"/>
    <property type="match status" value="1"/>
</dbReference>
<dbReference type="PANTHER" id="PTHR46889">
    <property type="entry name" value="TRANSPOSASE INSF FOR INSERTION SEQUENCE IS3B-RELATED"/>
    <property type="match status" value="1"/>
</dbReference>
<dbReference type="SUPFAM" id="SSF46689">
    <property type="entry name" value="Homeodomain-like"/>
    <property type="match status" value="1"/>
</dbReference>
<comment type="caution">
    <text evidence="3">The sequence shown here is derived from an EMBL/GenBank/DDBJ whole genome shotgun (WGS) entry which is preliminary data.</text>
</comment>
<dbReference type="InterPro" id="IPR009057">
    <property type="entry name" value="Homeodomain-like_sf"/>
</dbReference>
<dbReference type="InterPro" id="IPR036397">
    <property type="entry name" value="RNaseH_sf"/>
</dbReference>
<dbReference type="InterPro" id="IPR048020">
    <property type="entry name" value="Transpos_IS3"/>
</dbReference>
<reference evidence="3 4" key="1">
    <citation type="submission" date="2023-10" db="EMBL/GenBank/DDBJ databases">
        <title>Whole Genome based description of the genera Actinobaculum and Actinotignum reveals a complex phylogenetic relationship within the species included in the genus Actinotignum.</title>
        <authorList>
            <person name="Jensen C.S."/>
            <person name="Dargis R."/>
            <person name="Kemp M."/>
            <person name="Christensen J.J."/>
        </authorList>
    </citation>
    <scope>NUCLEOTIDE SEQUENCE [LARGE SCALE GENOMIC DNA]</scope>
    <source>
        <strain evidence="3 4">SLA_B974</strain>
    </source>
</reference>
<sequence length="490" mass="56338">MAGLREDTQMVKLIVEFILFGGCGRIVGECFMNVSYSREQRREALRVYRRTGSVSKTILLLGYPGRWTLHKWIREGGKPVLKPKRAQRPTHYPFKTKLRAVEMFNKGARPRQIASRLGLRSPMSVYSWVERYRQEGEWGLMSRKERGQAAKLPTVKSLEASLPDDPQELKRLAAKLIVEKAVMNQELELIKKDVSVLPGALTNRHKAQVVDALRGTYPLGMLLDVVGVSSSSFYYQLHAMARRDKYCQLRKDIAAIAGESFYTYGYRRIWHVLRARGIRVSEKVVRKIISEDKILVRYPHRKRRYSSYNGEIAPAPENLVKRNFHANAPGKLWLTDITEFITAESKLYLSAIIDCFDGKIVGWATGRHPSNEIVMASMNRALEEPISDNSLIIHSDRGSHYRGGDFAAFLRCHHITQSMSKKGCSPDNAACEGFFGRMKNEMYYGYKWKSTNELETAIKRYIHFYNNHRIKLTLGGITIKQYRHHYQAVI</sequence>
<dbReference type="EMBL" id="JAWNGA010000014">
    <property type="protein sequence ID" value="MDY5133578.1"/>
    <property type="molecule type" value="Genomic_DNA"/>
</dbReference>
<dbReference type="PROSITE" id="PS50994">
    <property type="entry name" value="INTEGRASE"/>
    <property type="match status" value="1"/>
</dbReference>
<evidence type="ECO:0000259" key="2">
    <source>
        <dbReference type="PROSITE" id="PS50994"/>
    </source>
</evidence>
<keyword evidence="4" id="KW-1185">Reference proteome</keyword>
<protein>
    <submittedName>
        <fullName evidence="3">IS3 family transposase</fullName>
    </submittedName>
</protein>
<dbReference type="Pfam" id="PF13333">
    <property type="entry name" value="rve_2"/>
    <property type="match status" value="1"/>
</dbReference>
<dbReference type="Proteomes" id="UP001275049">
    <property type="component" value="Unassembled WGS sequence"/>
</dbReference>
<dbReference type="InterPro" id="IPR025948">
    <property type="entry name" value="HTH-like_dom"/>
</dbReference>
<comment type="function">
    <text evidence="1">Involved in the transposition of the insertion sequence.</text>
</comment>
<dbReference type="Gene3D" id="3.30.420.10">
    <property type="entry name" value="Ribonuclease H-like superfamily/Ribonuclease H"/>
    <property type="match status" value="1"/>
</dbReference>
<dbReference type="NCBIfam" id="NF033516">
    <property type="entry name" value="transpos_IS3"/>
    <property type="match status" value="1"/>
</dbReference>